<sequence>MKLKGLRWWIIGLIFLATVINYIDRSALSIMWGNENLEGSISNSLGMDKNDYGLILNIFMVAYALGQLFSGKIFDKVGTRIGYVLSIGIWSLSTLLHATVRGFYSLAFFRTTLGLSEAGNWPGAVKSNAEWFPIKERAIAQGLFNAGASIGSVIAPLLIATLFVAYGWEITFVIVGAMGLLWIIPWLLINKSGPKKHPWITSTEQEFILAGQSEADQNATEETKGKSLKQILSYKESWSIVVSRFFLEPIWWLFVGWMPIYLFDVYGFNVKEVGMFAWVPYVGAALGSIIGGYVSGAIISKTGSIDKGRKTTILIGGILMVAGLVATVLFGDTAEKFVGIVFVVLFGFQFAIGNVQTLPSDLFSGKSVGSLAGLGGMIGVFSVIIMNFLVPIVVDNFSYTPIFIAIAIFVPLGVGAIYFFAKNIKSVE</sequence>
<feature type="transmembrane region" description="Helical" evidence="5">
    <location>
        <begin position="143"/>
        <end position="164"/>
    </location>
</feature>
<dbReference type="AlphaFoldDB" id="A0A4Q9FCZ3"/>
<evidence type="ECO:0000256" key="4">
    <source>
        <dbReference type="ARBA" id="ARBA00023136"/>
    </source>
</evidence>
<protein>
    <submittedName>
        <fullName evidence="7">MFS transporter</fullName>
    </submittedName>
</protein>
<feature type="transmembrane region" description="Helical" evidence="5">
    <location>
        <begin position="245"/>
        <end position="263"/>
    </location>
</feature>
<feature type="transmembrane region" description="Helical" evidence="5">
    <location>
        <begin position="275"/>
        <end position="299"/>
    </location>
</feature>
<gene>
    <name evidence="7" type="ORF">EYD45_09100</name>
</gene>
<organism evidence="7 8">
    <name type="scientific">Hyunsoonleella flava</name>
    <dbReference type="NCBI Taxonomy" id="2527939"/>
    <lineage>
        <taxon>Bacteria</taxon>
        <taxon>Pseudomonadati</taxon>
        <taxon>Bacteroidota</taxon>
        <taxon>Flavobacteriia</taxon>
        <taxon>Flavobacteriales</taxon>
        <taxon>Flavobacteriaceae</taxon>
    </lineage>
</organism>
<evidence type="ECO:0000256" key="5">
    <source>
        <dbReference type="SAM" id="Phobius"/>
    </source>
</evidence>
<dbReference type="CDD" id="cd17319">
    <property type="entry name" value="MFS_ExuT_GudP_like"/>
    <property type="match status" value="1"/>
</dbReference>
<dbReference type="EMBL" id="SIRT01000006">
    <property type="protein sequence ID" value="TBN03663.1"/>
    <property type="molecule type" value="Genomic_DNA"/>
</dbReference>
<dbReference type="PANTHER" id="PTHR11662:SF285">
    <property type="entry name" value="HEXURONATE TRANSPORTER"/>
    <property type="match status" value="1"/>
</dbReference>
<feature type="domain" description="Major facilitator superfamily (MFS) profile" evidence="6">
    <location>
        <begin position="10"/>
        <end position="425"/>
    </location>
</feature>
<dbReference type="PROSITE" id="PS50850">
    <property type="entry name" value="MFS"/>
    <property type="match status" value="1"/>
</dbReference>
<keyword evidence="4 5" id="KW-0472">Membrane</keyword>
<dbReference type="OrthoDB" id="9781156at2"/>
<dbReference type="InterPro" id="IPR011701">
    <property type="entry name" value="MFS"/>
</dbReference>
<comment type="subcellular location">
    <subcellularLocation>
        <location evidence="1">Membrane</location>
        <topology evidence="1">Multi-pass membrane protein</topology>
    </subcellularLocation>
</comment>
<feature type="transmembrane region" description="Helical" evidence="5">
    <location>
        <begin position="52"/>
        <end position="69"/>
    </location>
</feature>
<dbReference type="GO" id="GO:0015134">
    <property type="term" value="F:hexuronate transmembrane transporter activity"/>
    <property type="evidence" value="ECO:0007669"/>
    <property type="project" value="TreeGrafter"/>
</dbReference>
<comment type="caution">
    <text evidence="7">The sequence shown here is derived from an EMBL/GenBank/DDBJ whole genome shotgun (WGS) entry which is preliminary data.</text>
</comment>
<accession>A0A4Q9FCZ3</accession>
<evidence type="ECO:0000256" key="3">
    <source>
        <dbReference type="ARBA" id="ARBA00022989"/>
    </source>
</evidence>
<dbReference type="Gene3D" id="1.20.1250.20">
    <property type="entry name" value="MFS general substrate transporter like domains"/>
    <property type="match status" value="2"/>
</dbReference>
<name>A0A4Q9FCZ3_9FLAO</name>
<feature type="transmembrane region" description="Helical" evidence="5">
    <location>
        <begin position="367"/>
        <end position="390"/>
    </location>
</feature>
<feature type="transmembrane region" description="Helical" evidence="5">
    <location>
        <begin position="337"/>
        <end position="355"/>
    </location>
</feature>
<dbReference type="Pfam" id="PF07690">
    <property type="entry name" value="MFS_1"/>
    <property type="match status" value="1"/>
</dbReference>
<dbReference type="InterPro" id="IPR050382">
    <property type="entry name" value="MFS_Na/Anion_cotransporter"/>
</dbReference>
<dbReference type="InterPro" id="IPR036259">
    <property type="entry name" value="MFS_trans_sf"/>
</dbReference>
<reference evidence="7 8" key="1">
    <citation type="submission" date="2019-02" db="EMBL/GenBank/DDBJ databases">
        <title>Hyunsoonleella sp., isolated from marine sediment.</title>
        <authorList>
            <person name="Liu B.-T."/>
        </authorList>
    </citation>
    <scope>NUCLEOTIDE SEQUENCE [LARGE SCALE GENOMIC DNA]</scope>
    <source>
        <strain evidence="7 8">T58</strain>
    </source>
</reference>
<proteinExistence type="predicted"/>
<dbReference type="RefSeq" id="WP_130964231.1">
    <property type="nucleotide sequence ID" value="NZ_SIRT01000006.1"/>
</dbReference>
<feature type="transmembrane region" description="Helical" evidence="5">
    <location>
        <begin position="311"/>
        <end position="331"/>
    </location>
</feature>
<dbReference type="SUPFAM" id="SSF103473">
    <property type="entry name" value="MFS general substrate transporter"/>
    <property type="match status" value="1"/>
</dbReference>
<dbReference type="GO" id="GO:0016020">
    <property type="term" value="C:membrane"/>
    <property type="evidence" value="ECO:0007669"/>
    <property type="project" value="UniProtKB-SubCell"/>
</dbReference>
<keyword evidence="3 5" id="KW-1133">Transmembrane helix</keyword>
<dbReference type="InterPro" id="IPR000849">
    <property type="entry name" value="Sugar_P_transporter"/>
</dbReference>
<dbReference type="PANTHER" id="PTHR11662">
    <property type="entry name" value="SOLUTE CARRIER FAMILY 17"/>
    <property type="match status" value="1"/>
</dbReference>
<dbReference type="InterPro" id="IPR020846">
    <property type="entry name" value="MFS_dom"/>
</dbReference>
<evidence type="ECO:0000313" key="7">
    <source>
        <dbReference type="EMBL" id="TBN03663.1"/>
    </source>
</evidence>
<keyword evidence="8" id="KW-1185">Reference proteome</keyword>
<feature type="transmembrane region" description="Helical" evidence="5">
    <location>
        <begin position="6"/>
        <end position="23"/>
    </location>
</feature>
<keyword evidence="2 5" id="KW-0812">Transmembrane</keyword>
<evidence type="ECO:0000256" key="1">
    <source>
        <dbReference type="ARBA" id="ARBA00004141"/>
    </source>
</evidence>
<feature type="transmembrane region" description="Helical" evidence="5">
    <location>
        <begin position="402"/>
        <end position="421"/>
    </location>
</feature>
<evidence type="ECO:0000313" key="8">
    <source>
        <dbReference type="Proteomes" id="UP000291142"/>
    </source>
</evidence>
<evidence type="ECO:0000256" key="2">
    <source>
        <dbReference type="ARBA" id="ARBA00022692"/>
    </source>
</evidence>
<feature type="transmembrane region" description="Helical" evidence="5">
    <location>
        <begin position="81"/>
        <end position="100"/>
    </location>
</feature>
<dbReference type="PIRSF" id="PIRSF002808">
    <property type="entry name" value="Hexose_phosphate_transp"/>
    <property type="match status" value="1"/>
</dbReference>
<dbReference type="Proteomes" id="UP000291142">
    <property type="component" value="Unassembled WGS sequence"/>
</dbReference>
<evidence type="ECO:0000259" key="6">
    <source>
        <dbReference type="PROSITE" id="PS50850"/>
    </source>
</evidence>
<feature type="transmembrane region" description="Helical" evidence="5">
    <location>
        <begin position="170"/>
        <end position="189"/>
    </location>
</feature>